<name>A0A0N1I3P6_LEPSE</name>
<feature type="compositionally biased region" description="Basic and acidic residues" evidence="2">
    <location>
        <begin position="510"/>
        <end position="520"/>
    </location>
</feature>
<feature type="region of interest" description="Disordered" evidence="2">
    <location>
        <begin position="60"/>
        <end position="127"/>
    </location>
</feature>
<keyword evidence="3" id="KW-1133">Transmembrane helix</keyword>
<dbReference type="Proteomes" id="UP000038009">
    <property type="component" value="Unassembled WGS sequence"/>
</dbReference>
<sequence length="1911" mass="199626">MTMSNTMGGGDLSAEQVFVLRVLQLPSRCAAPVEQRAERAAGSSAAKSQGCSFSNEVGRAMGSGEDVTTVGSMRLVSGESAPRGDSRSTRCPRSSASTSVPRARSQRSTDIPHNRIDASEEEEEGTPIHEEMATMPPTSPTSLATAFTKDAEPVSPHSPMRRMLEMKGARPVRRPRNRDIIHPHRRSSSGSINLSGEGGGGYDSGLSGDSLSGGRRADGAKATLQQAVCRTLSLMGLQASADAEAALPQCGATTAAAETRVVVATGSPTASPSEGRGAFLLDDAFAVEDEAAFPSTPANKEGARKSKCKVSVEAAKKPATSNHDATWSDTGTTATTTTASAPIVVTSFSDLSDAHSGPASLPIAHSFSTFLQRLRAVPSLSSPTPSPVPTPLRYDTDNGRSTGTTATTTVRKVDVDGGRRMPAGDSASLSGAGLLEPTFPGMSGRSSTVSSSVEHSAPSLPLTPPPPYAESPLLHASLRSGTFATLQDLIAHLRLAQPWTIIASRKRYRPNAERGNHAGRSDMPASLTPVDLQTQQQQQPSLTGRKRQVCSNKINAAAAAAGTAMNAPFFLDGEAVLVSDRVDAVLPTWAYLTSHAAFAAPATLASPLVGQPLYPASDPAAPMPSCPLSHRAKQSQSGSFSSPVTCTAAHDSKDWAREELFDLQSSLFPHGLAEACAVGRLQRSSHLLNHRGEHAEGSDTAAAAVPASSLHLLRLELMLGVQQVPPTVCSASAEERQTLLECALEEFSESGVLSTTALRGVLNDAALRLLSSVDNDVLRRIAGDSAENAETQKGEDSTAAPRAEVVPLSLHVHTVQGGLPRSLASSSTVVPQPPRSLTTASANSAADSGSRGSFRSNSVAAAPAVPTQVIITMLMHVCSMHPSSAEDGGEEDTLHSEGHTSESLAASGHPSCVGDHGMTESTALAIAQTVLPHLFPVSFVLSRCSTQLAISSGIDYDALCSVSEGVADKPASMPASTAYETEHSKPRAEASLLTTEREPKPWVWIDVDLSDLRAACGAVEPKPHLPSPCAAAGTLPLHDAGGAFHELEGVVPPAPLCSRSHQRRSKDGLKAPTSGVAASQKGEGHQQREREKLSCSPEGEKQQLEGGGVADGAGAGAANAVGEQLRWDATEATIGLTTTTVEMQRQIQLICEHAQLLGRILKDLEDVKEGQQERAKAQRTRRGRKKQVAQQNAAAQPLYAEDLSDHVREARACATARLIDVTLCRADAHASSGSPLTADDRRTSATSLCSSTASKMAEACVADGSSRPSTSSFHSPLSSWLEPYAQRLSENVCRPLEQLEAFILKATSSTTVASPRLEDANGSVSDGTSSTVTRRVVGSQIMLRMTRRQRRLAAATAQKAQGTSTEAAGLENEGRSDTWPPGDSAAFPPTSLLPSLELAKSMVHLFHEMTDEACVCSSSARTHHLLEGGADEYVASGKNTTGNSLEPPSLLCASRYASRHRSLSTASGASVRVVESSSVVQSLQEHISAVHEALRQVQAQLEAEERRWATLRAVLTCLEAEQRSALEILAEEAAARQELQLACAAAYVAVKRRVEAQRADAAATAAATAAAKEMGEGETVPTAAPPPTVPSEEGQRAGAAASRPISDGDPENPSHVETAVHRGATREASRSSRTLEEFDTTAVLNETQVKAHTRGADAGVGGAEEPTAQTTRGDVDAKAASQTGRETAARSSLQQLSSPALDAARGDGEEEELMEPAAAAAHGSEAVSQAGDNSTAPPSPAPESVSSRSETRWAAPHLPISVSDALSRAPLRSPQAAPRGSIKDICKNNAVKTHNTKRQRNRGNQQTQQHPDAGRSSAAKSPITSSSTGVRSCTSSFSSMPPSSAAGDGSASSGATAAAADYRCCVVQAARLAPLVALRNLLGLYLDSALIRQAAPFMAMGTLLFLVFLLL</sequence>
<feature type="region of interest" description="Disordered" evidence="2">
    <location>
        <begin position="167"/>
        <end position="217"/>
    </location>
</feature>
<evidence type="ECO:0000256" key="2">
    <source>
        <dbReference type="SAM" id="MobiDB-lite"/>
    </source>
</evidence>
<feature type="region of interest" description="Disordered" evidence="2">
    <location>
        <begin position="1172"/>
        <end position="1194"/>
    </location>
</feature>
<keyword evidence="1" id="KW-0175">Coiled coil</keyword>
<dbReference type="VEuPathDB" id="TriTrypDB:Lsey_0235_0090"/>
<evidence type="ECO:0000256" key="1">
    <source>
        <dbReference type="SAM" id="Coils"/>
    </source>
</evidence>
<proteinExistence type="predicted"/>
<feature type="compositionally biased region" description="Basic and acidic residues" evidence="2">
    <location>
        <begin position="1082"/>
        <end position="1103"/>
    </location>
</feature>
<feature type="compositionally biased region" description="Low complexity" evidence="2">
    <location>
        <begin position="204"/>
        <end position="214"/>
    </location>
</feature>
<feature type="compositionally biased region" description="Polar residues" evidence="2">
    <location>
        <begin position="634"/>
        <end position="643"/>
    </location>
</feature>
<feature type="compositionally biased region" description="Polar residues" evidence="2">
    <location>
        <begin position="89"/>
        <end position="109"/>
    </location>
</feature>
<feature type="region of interest" description="Disordered" evidence="2">
    <location>
        <begin position="821"/>
        <end position="858"/>
    </location>
</feature>
<protein>
    <submittedName>
        <fullName evidence="4">Cysteine peptidase B (CPB)</fullName>
    </submittedName>
</protein>
<dbReference type="OrthoDB" id="267649at2759"/>
<feature type="compositionally biased region" description="Low complexity" evidence="2">
    <location>
        <begin position="443"/>
        <end position="460"/>
    </location>
</feature>
<feature type="compositionally biased region" description="Basic residues" evidence="2">
    <location>
        <begin position="1177"/>
        <end position="1187"/>
    </location>
</feature>
<feature type="region of interest" description="Disordered" evidence="2">
    <location>
        <begin position="1356"/>
        <end position="1381"/>
    </location>
</feature>
<keyword evidence="3" id="KW-0812">Transmembrane</keyword>
<evidence type="ECO:0000313" key="4">
    <source>
        <dbReference type="EMBL" id="KPI84743.1"/>
    </source>
</evidence>
<feature type="region of interest" description="Disordered" evidence="2">
    <location>
        <begin position="881"/>
        <end position="914"/>
    </location>
</feature>
<feature type="coiled-coil region" evidence="1">
    <location>
        <begin position="1480"/>
        <end position="1507"/>
    </location>
</feature>
<evidence type="ECO:0000256" key="3">
    <source>
        <dbReference type="SAM" id="Phobius"/>
    </source>
</evidence>
<feature type="compositionally biased region" description="Low complexity" evidence="2">
    <location>
        <begin position="1816"/>
        <end position="1852"/>
    </location>
</feature>
<feature type="region of interest" description="Disordered" evidence="2">
    <location>
        <begin position="378"/>
        <end position="468"/>
    </location>
</feature>
<keyword evidence="5" id="KW-1185">Reference proteome</keyword>
<evidence type="ECO:0000313" key="5">
    <source>
        <dbReference type="Proteomes" id="UP000038009"/>
    </source>
</evidence>
<feature type="region of interest" description="Disordered" evidence="2">
    <location>
        <begin position="1055"/>
        <end position="1115"/>
    </location>
</feature>
<keyword evidence="3" id="KW-0472">Membrane</keyword>
<feature type="transmembrane region" description="Helical" evidence="3">
    <location>
        <begin position="1890"/>
        <end position="1910"/>
    </location>
</feature>
<feature type="region of interest" description="Disordered" evidence="2">
    <location>
        <begin position="968"/>
        <end position="993"/>
    </location>
</feature>
<feature type="region of interest" description="Disordered" evidence="2">
    <location>
        <begin position="1570"/>
        <end position="1752"/>
    </location>
</feature>
<feature type="compositionally biased region" description="Polar residues" evidence="2">
    <location>
        <begin position="823"/>
        <end position="858"/>
    </location>
</feature>
<feature type="region of interest" description="Disordered" evidence="2">
    <location>
        <begin position="619"/>
        <end position="643"/>
    </location>
</feature>
<accession>A0A0N1I3P6</accession>
<gene>
    <name evidence="4" type="ORF">ABL78_6210</name>
</gene>
<organism evidence="4 5">
    <name type="scientific">Leptomonas seymouri</name>
    <dbReference type="NCBI Taxonomy" id="5684"/>
    <lineage>
        <taxon>Eukaryota</taxon>
        <taxon>Discoba</taxon>
        <taxon>Euglenozoa</taxon>
        <taxon>Kinetoplastea</taxon>
        <taxon>Metakinetoplastina</taxon>
        <taxon>Trypanosomatida</taxon>
        <taxon>Trypanosomatidae</taxon>
        <taxon>Leishmaniinae</taxon>
        <taxon>Leptomonas</taxon>
    </lineage>
</organism>
<dbReference type="EMBL" id="LJSK01000235">
    <property type="protein sequence ID" value="KPI84743.1"/>
    <property type="molecule type" value="Genomic_DNA"/>
</dbReference>
<comment type="caution">
    <text evidence="4">The sequence shown here is derived from an EMBL/GenBank/DDBJ whole genome shotgun (WGS) entry which is preliminary data.</text>
</comment>
<feature type="region of interest" description="Disordered" evidence="2">
    <location>
        <begin position="510"/>
        <end position="547"/>
    </location>
</feature>
<feature type="compositionally biased region" description="Gly residues" evidence="2">
    <location>
        <begin position="1105"/>
        <end position="1115"/>
    </location>
</feature>
<dbReference type="OMA" id="VLPTWAY"/>
<feature type="compositionally biased region" description="Polar residues" evidence="2">
    <location>
        <begin position="1680"/>
        <end position="1698"/>
    </location>
</feature>
<reference evidence="4 5" key="1">
    <citation type="journal article" date="2015" name="PLoS Pathog.">
        <title>Leptomonas seymouri: Adaptations to the Dixenous Life Cycle Analyzed by Genome Sequencing, Transcriptome Profiling and Co-infection with Leishmania donovani.</title>
        <authorList>
            <person name="Kraeva N."/>
            <person name="Butenko A."/>
            <person name="Hlavacova J."/>
            <person name="Kostygov A."/>
            <person name="Myskova J."/>
            <person name="Grybchuk D."/>
            <person name="Lestinova T."/>
            <person name="Votypka J."/>
            <person name="Volf P."/>
            <person name="Opperdoes F."/>
            <person name="Flegontov P."/>
            <person name="Lukes J."/>
            <person name="Yurchenko V."/>
        </authorList>
    </citation>
    <scope>NUCLEOTIDE SEQUENCE [LARGE SCALE GENOMIC DNA]</scope>
    <source>
        <strain evidence="4 5">ATCC 30220</strain>
    </source>
</reference>
<feature type="compositionally biased region" description="Basic and acidic residues" evidence="2">
    <location>
        <begin position="1612"/>
        <end position="1636"/>
    </location>
</feature>
<feature type="region of interest" description="Disordered" evidence="2">
    <location>
        <begin position="1765"/>
        <end position="1852"/>
    </location>
</feature>